<keyword evidence="1" id="KW-1133">Transmembrane helix</keyword>
<proteinExistence type="evidence at transcript level"/>
<accession>B6U839</accession>
<evidence type="ECO:0000313" key="2">
    <source>
        <dbReference type="EMBL" id="ACG45522.1"/>
    </source>
</evidence>
<evidence type="ECO:0000256" key="1">
    <source>
        <dbReference type="SAM" id="Phobius"/>
    </source>
</evidence>
<organism evidence="2">
    <name type="scientific">Zea mays</name>
    <name type="common">Maize</name>
    <dbReference type="NCBI Taxonomy" id="4577"/>
    <lineage>
        <taxon>Eukaryota</taxon>
        <taxon>Viridiplantae</taxon>
        <taxon>Streptophyta</taxon>
        <taxon>Embryophyta</taxon>
        <taxon>Tracheophyta</taxon>
        <taxon>Spermatophyta</taxon>
        <taxon>Magnoliopsida</taxon>
        <taxon>Liliopsida</taxon>
        <taxon>Poales</taxon>
        <taxon>Poaceae</taxon>
        <taxon>PACMAD clade</taxon>
        <taxon>Panicoideae</taxon>
        <taxon>Andropogonodae</taxon>
        <taxon>Andropogoneae</taxon>
        <taxon>Tripsacinae</taxon>
        <taxon>Zea</taxon>
    </lineage>
</organism>
<name>B6U839_MAIZE</name>
<dbReference type="AlphaFoldDB" id="B6U839"/>
<keyword evidence="1" id="KW-0812">Transmembrane</keyword>
<dbReference type="OrthoDB" id="271386at2759"/>
<dbReference type="GeneID" id="100500975"/>
<feature type="transmembrane region" description="Helical" evidence="1">
    <location>
        <begin position="81"/>
        <end position="104"/>
    </location>
</feature>
<dbReference type="ExpressionAtlas" id="B6U839">
    <property type="expression patterns" value="baseline and differential"/>
</dbReference>
<reference evidence="2" key="1">
    <citation type="journal article" date="2009" name="Plant Mol. Biol.">
        <title>Insights into corn genes derived from large-scale cDNA sequencing.</title>
        <authorList>
            <person name="Alexandrov N.N."/>
            <person name="Brover V.V."/>
            <person name="Freidin S."/>
            <person name="Troukhan M.E."/>
            <person name="Tatarinova T.V."/>
            <person name="Zhang H."/>
            <person name="Swaller T.J."/>
            <person name="Lu Y.P."/>
            <person name="Bouck J."/>
            <person name="Flavell R.B."/>
            <person name="Feldmann K.A."/>
        </authorList>
    </citation>
    <scope>NUCLEOTIDE SEQUENCE</scope>
</reference>
<protein>
    <submittedName>
        <fullName evidence="2">Uncharacterized protein</fullName>
    </submittedName>
</protein>
<dbReference type="EMBL" id="EU973404">
    <property type="protein sequence ID" value="ACG45522.1"/>
    <property type="molecule type" value="mRNA"/>
</dbReference>
<dbReference type="KEGG" id="zma:100500975"/>
<feature type="transmembrane region" description="Helical" evidence="1">
    <location>
        <begin position="21"/>
        <end position="45"/>
    </location>
</feature>
<dbReference type="RefSeq" id="NP_001167699.2">
    <property type="nucleotide sequence ID" value="NM_001174228.2"/>
</dbReference>
<keyword evidence="1" id="KW-0472">Membrane</keyword>
<sequence>MAKIKPKALLAQSKVKKVPGQISVATIVTYMILGVLVVSSVYAAYRYCWAGTGAAEAVGAQGNSSPADCVADLAVVVSSGWGKIFGCCCLANGVLGTWIGCMLIRLHRSR</sequence>